<name>A0A7V4FHE4_FERPE</name>
<gene>
    <name evidence="1" type="ORF">ENU12_02735</name>
</gene>
<proteinExistence type="predicted"/>
<organism evidence="1">
    <name type="scientific">Fervidobacterium pennivorans</name>
    <dbReference type="NCBI Taxonomy" id="93466"/>
    <lineage>
        <taxon>Bacteria</taxon>
        <taxon>Thermotogati</taxon>
        <taxon>Thermotogota</taxon>
        <taxon>Thermotogae</taxon>
        <taxon>Thermotogales</taxon>
        <taxon>Fervidobacteriaceae</taxon>
        <taxon>Fervidobacterium</taxon>
    </lineage>
</organism>
<evidence type="ECO:0000313" key="1">
    <source>
        <dbReference type="EMBL" id="HGQ76842.1"/>
    </source>
</evidence>
<dbReference type="EMBL" id="DTBH01000061">
    <property type="protein sequence ID" value="HGQ76842.1"/>
    <property type="molecule type" value="Genomic_DNA"/>
</dbReference>
<protein>
    <submittedName>
        <fullName evidence="1">DUF429 domain-containing protein</fullName>
    </submittedName>
</protein>
<dbReference type="AlphaFoldDB" id="A0A7V4FHE4"/>
<reference evidence="1" key="1">
    <citation type="journal article" date="2020" name="mSystems">
        <title>Genome- and Community-Level Interaction Insights into Carbon Utilization and Element Cycling Functions of Hydrothermarchaeota in Hydrothermal Sediment.</title>
        <authorList>
            <person name="Zhou Z."/>
            <person name="Liu Y."/>
            <person name="Xu W."/>
            <person name="Pan J."/>
            <person name="Luo Z.H."/>
            <person name="Li M."/>
        </authorList>
    </citation>
    <scope>NUCLEOTIDE SEQUENCE [LARGE SCALE GENOMIC DNA]</scope>
    <source>
        <strain evidence="1">SpSt-640</strain>
    </source>
</reference>
<sequence length="190" mass="21629">MYTKDVKEIVDAISSLGKPSVIGVDAPLVITNAYGHRENELEFIRNYPIKIPLYPVNSSLYKSFFPTMLYMELNKIGFRFENQNIFEVYPHATLTAIFFGKLFSYKRGKKEERLAKLKVIEQKISQYIDLPNVSFGSLKEREDIDDALICALTVYLPTIENSLIFGDSCNGMLLVPFPKFVQGLIGVDNL</sequence>
<accession>A0A7V4FHE4</accession>
<comment type="caution">
    <text evidence="1">The sequence shown here is derived from an EMBL/GenBank/DDBJ whole genome shotgun (WGS) entry which is preliminary data.</text>
</comment>